<keyword evidence="3" id="KW-0472">Membrane</keyword>
<organism evidence="4 5">
    <name type="scientific">Thomasclavelia cocleata</name>
    <dbReference type="NCBI Taxonomy" id="69824"/>
    <lineage>
        <taxon>Bacteria</taxon>
        <taxon>Bacillati</taxon>
        <taxon>Bacillota</taxon>
        <taxon>Erysipelotrichia</taxon>
        <taxon>Erysipelotrichales</taxon>
        <taxon>Coprobacillaceae</taxon>
        <taxon>Thomasclavelia</taxon>
    </lineage>
</organism>
<feature type="region of interest" description="Disordered" evidence="2">
    <location>
        <begin position="303"/>
        <end position="327"/>
    </location>
</feature>
<keyword evidence="3" id="KW-0812">Transmembrane</keyword>
<feature type="compositionally biased region" description="Polar residues" evidence="2">
    <location>
        <begin position="303"/>
        <end position="313"/>
    </location>
</feature>
<name>A0A829ZE46_9FIRM</name>
<evidence type="ECO:0000256" key="2">
    <source>
        <dbReference type="SAM" id="MobiDB-lite"/>
    </source>
</evidence>
<evidence type="ECO:0000313" key="4">
    <source>
        <dbReference type="EMBL" id="GFI41274.1"/>
    </source>
</evidence>
<evidence type="ECO:0000256" key="3">
    <source>
        <dbReference type="SAM" id="Phobius"/>
    </source>
</evidence>
<comment type="caution">
    <text evidence="4">The sequence shown here is derived from an EMBL/GenBank/DDBJ whole genome shotgun (WGS) entry which is preliminary data.</text>
</comment>
<dbReference type="RefSeq" id="WP_172472600.1">
    <property type="nucleotide sequence ID" value="NZ_BLMI01000168.1"/>
</dbReference>
<dbReference type="Proteomes" id="UP000490821">
    <property type="component" value="Unassembled WGS sequence"/>
</dbReference>
<accession>A0A829ZE46</accession>
<dbReference type="AlphaFoldDB" id="A0A829ZE46"/>
<feature type="transmembrane region" description="Helical" evidence="3">
    <location>
        <begin position="6"/>
        <end position="24"/>
    </location>
</feature>
<feature type="transmembrane region" description="Helical" evidence="3">
    <location>
        <begin position="191"/>
        <end position="209"/>
    </location>
</feature>
<evidence type="ECO:0000256" key="1">
    <source>
        <dbReference type="SAM" id="Coils"/>
    </source>
</evidence>
<sequence>MEIIYRTMIFIFIIGLLEYIYRVVKHSMIYNEIRFLVHTNFIDFLKFILIDIPMYIYDFIKNSVLIIISPINLIRVIAEKLTYINWRDIYFPNIQKLLKKISTLITIPLKYIYGKINKFYKKKFESVNHINQQIEIFFECISSYIQKDNPLNNTRASRHIIGLGIIGLQFGISYITTLAGAKLIFSSLSIIAPYIFAAVIQGLIVVFSMKAFEKRRKNSKYMVALIFTVIVSICFSYTGIVISQDSPKKTYQAAYETYEKTFNTIKEESLSNLYNDENMKDRLKQILENIKSNGEIIQDMKENYNNNLSSTESPTRKTETRRDENGQPYTAYIDGVREYEEYINSSKIELQNIINRLDNILNLFPEVLKKDISDDLVENVYDVLKNSSKKVSGDTVSIEKINQLIKEVNSLKNELNLTGFIEIKEDELNDLNSSVKLYEQINEIILTPSKDLFGSNKNDRLSNSSEKSSLIKMIQNIFKTGVSSDMSDLATIREEIRSNAENSYKKLEILGAANISDDKKDVLKRAKEEVMSLPSIFSYAISVGRLQNRDTKDFIIMLIIALFVDGFSAYLGYIREKQNDSFIYVKNSKDYFEQYDDIFEVLFTSLMSSFKTNIVQGNYTELEGSSFRNQCLNYISVTTDRIRSFLELFEISEGSYRNGYNLKCVYDKEKLREYTAIISFLLKTNLLKLISKKQYDQLYKKQFCDSENSDNNAKFYLLLRSKGENYLRENMPFQYIAGDIESKSSIERGDDE</sequence>
<gene>
    <name evidence="4" type="ORF">IMSAGC017_01317</name>
</gene>
<feature type="coiled-coil region" evidence="1">
    <location>
        <begin position="398"/>
        <end position="441"/>
    </location>
</feature>
<reference evidence="4 5" key="1">
    <citation type="journal article" date="2020" name="Microbiome">
        <title>Single-cell genomics of uncultured bacteria reveals dietary fiber responders in the mouse gut microbiota.</title>
        <authorList>
            <person name="Chijiiwa R."/>
            <person name="Hosokawa M."/>
            <person name="Kogawa M."/>
            <person name="Nishikawa Y."/>
            <person name="Ide K."/>
            <person name="Sakanashi C."/>
            <person name="Takahashi K."/>
            <person name="Takeyama H."/>
        </authorList>
    </citation>
    <scope>NUCLEOTIDE SEQUENCE [LARGE SCALE GENOMIC DNA]</scope>
    <source>
        <strain evidence="4">IMSAGC_017</strain>
    </source>
</reference>
<evidence type="ECO:0000313" key="5">
    <source>
        <dbReference type="Proteomes" id="UP000490821"/>
    </source>
</evidence>
<keyword evidence="3" id="KW-1133">Transmembrane helix</keyword>
<feature type="transmembrane region" description="Helical" evidence="3">
    <location>
        <begin position="160"/>
        <end position="185"/>
    </location>
</feature>
<feature type="transmembrane region" description="Helical" evidence="3">
    <location>
        <begin position="554"/>
        <end position="573"/>
    </location>
</feature>
<keyword evidence="1" id="KW-0175">Coiled coil</keyword>
<protein>
    <submittedName>
        <fullName evidence="4">Uncharacterized protein</fullName>
    </submittedName>
</protein>
<dbReference type="EMBL" id="BLMI01000168">
    <property type="protein sequence ID" value="GFI41274.1"/>
    <property type="molecule type" value="Genomic_DNA"/>
</dbReference>
<feature type="compositionally biased region" description="Basic and acidic residues" evidence="2">
    <location>
        <begin position="314"/>
        <end position="325"/>
    </location>
</feature>
<proteinExistence type="predicted"/>
<feature type="transmembrane region" description="Helical" evidence="3">
    <location>
        <begin position="221"/>
        <end position="242"/>
    </location>
</feature>